<evidence type="ECO:0000256" key="1">
    <source>
        <dbReference type="ARBA" id="ARBA00004191"/>
    </source>
</evidence>
<keyword evidence="9" id="KW-1133">Transmembrane helix</keyword>
<keyword evidence="6" id="KW-0325">Glycoprotein</keyword>
<evidence type="ECO:0000256" key="4">
    <source>
        <dbReference type="ARBA" id="ARBA00022525"/>
    </source>
</evidence>
<keyword evidence="9" id="KW-0472">Membrane</keyword>
<dbReference type="AlphaFoldDB" id="G8A556"/>
<accession>G8A556</accession>
<dbReference type="GO" id="GO:0009277">
    <property type="term" value="C:fungal-type cell wall"/>
    <property type="evidence" value="ECO:0007669"/>
    <property type="project" value="InterPro"/>
</dbReference>
<dbReference type="CDD" id="cd23507">
    <property type="entry name" value="hydrophobin_I"/>
    <property type="match status" value="1"/>
</dbReference>
<feature type="transmembrane region" description="Helical" evidence="9">
    <location>
        <begin position="71"/>
        <end position="92"/>
    </location>
</feature>
<evidence type="ECO:0000256" key="9">
    <source>
        <dbReference type="SAM" id="Phobius"/>
    </source>
</evidence>
<protein>
    <recommendedName>
        <fullName evidence="8">Hydrophobin</fullName>
    </recommendedName>
</protein>
<keyword evidence="8" id="KW-0732">Signal</keyword>
<sequence length="187" mass="19362">MKTAYMDYHCLSLCPNLCQYQSDGAAVPVTGRRTYRTVQGTGPGGYKSFTRKLSIPTTNFHLSHSHSHSTFTITAMFSAAISVFVLATLTAATPMARGIIPAPPAGQCNVGTQQCCNSVQDASSDPAAGLLALLGINVQDVTGQVGLTCNPITVIGGVNSNCDASPVCCENNSFGSLISLGCVPVSL</sequence>
<comment type="subcellular location">
    <subcellularLocation>
        <location evidence="1 8">Secreted</location>
        <location evidence="1 8">Cell wall</location>
    </subcellularLocation>
</comment>
<name>G8A556_FLAVE</name>
<keyword evidence="4 8" id="KW-0964">Secreted</keyword>
<comment type="subunit">
    <text evidence="7">Self-assembles to form functional amyloid fibrils called rodlets. Self-assembly into fibrillar rodlets occurs spontaneously at hydrophobic:hydrophilic interfaces and the rodlets further associate laterally to form amphipathic monolayers.</text>
</comment>
<evidence type="ECO:0000256" key="6">
    <source>
        <dbReference type="ARBA" id="ARBA00023180"/>
    </source>
</evidence>
<keyword evidence="5 8" id="KW-1015">Disulfide bond</keyword>
<proteinExistence type="evidence at transcript level"/>
<dbReference type="Pfam" id="PF01185">
    <property type="entry name" value="Hydrophobin"/>
    <property type="match status" value="1"/>
</dbReference>
<evidence type="ECO:0000256" key="8">
    <source>
        <dbReference type="RuleBase" id="RU365009"/>
    </source>
</evidence>
<evidence type="ECO:0000256" key="5">
    <source>
        <dbReference type="ARBA" id="ARBA00023157"/>
    </source>
</evidence>
<evidence type="ECO:0000313" key="10">
    <source>
        <dbReference type="EMBL" id="ADX07330.1"/>
    </source>
</evidence>
<evidence type="ECO:0000256" key="3">
    <source>
        <dbReference type="ARBA" id="ARBA00022512"/>
    </source>
</evidence>
<dbReference type="EMBL" id="GU169895">
    <property type="protein sequence ID" value="ADX07330.1"/>
    <property type="molecule type" value="mRNA"/>
</dbReference>
<evidence type="ECO:0000256" key="7">
    <source>
        <dbReference type="ARBA" id="ARBA00093546"/>
    </source>
</evidence>
<dbReference type="GO" id="GO:0005199">
    <property type="term" value="F:structural constituent of cell wall"/>
    <property type="evidence" value="ECO:0007669"/>
    <property type="project" value="InterPro"/>
</dbReference>
<dbReference type="InterPro" id="IPR001338">
    <property type="entry name" value="Class_I_Hydrophobin"/>
</dbReference>
<keyword evidence="9" id="KW-0812">Transmembrane</keyword>
<organism evidence="10">
    <name type="scientific">Flammulina velutipes</name>
    <name type="common">Agaricus velutipes</name>
    <dbReference type="NCBI Taxonomy" id="38945"/>
    <lineage>
        <taxon>Eukaryota</taxon>
        <taxon>Fungi</taxon>
        <taxon>Dikarya</taxon>
        <taxon>Basidiomycota</taxon>
        <taxon>Agaricomycotina</taxon>
        <taxon>Agaricomycetes</taxon>
        <taxon>Agaricomycetidae</taxon>
        <taxon>Agaricales</taxon>
        <taxon>Marasmiineae</taxon>
        <taxon>Physalacriaceae</taxon>
        <taxon>Flammulina</taxon>
    </lineage>
</organism>
<keyword evidence="3 8" id="KW-0134">Cell wall</keyword>
<evidence type="ECO:0000256" key="2">
    <source>
        <dbReference type="ARBA" id="ARBA00010446"/>
    </source>
</evidence>
<dbReference type="SMART" id="SM00075">
    <property type="entry name" value="HYDRO"/>
    <property type="match status" value="1"/>
</dbReference>
<comment type="similarity">
    <text evidence="2 8">Belongs to the fungal hydrophobin family.</text>
</comment>
<reference evidence="10" key="1">
    <citation type="submission" date="2009-11" db="EMBL/GenBank/DDBJ databases">
        <title>Useful genes from Flammulina velutipes.</title>
        <authorList>
            <person name="Yoon H."/>
            <person name="Kim J.-G."/>
            <person name="Lee B.-M."/>
            <person name="Kong W.-S."/>
            <person name="Lee C.-S."/>
            <person name="Choi J.-W."/>
        </authorList>
    </citation>
    <scope>NUCLEOTIDE SEQUENCE</scope>
    <source>
        <strain evidence="10">KACC 42777</strain>
    </source>
</reference>